<dbReference type="Pfam" id="PF02900">
    <property type="entry name" value="LigB"/>
    <property type="match status" value="1"/>
</dbReference>
<dbReference type="GO" id="GO:0008270">
    <property type="term" value="F:zinc ion binding"/>
    <property type="evidence" value="ECO:0007669"/>
    <property type="project" value="InterPro"/>
</dbReference>
<keyword evidence="8" id="KW-1185">Reference proteome</keyword>
<comment type="cofactor">
    <cofactor evidence="1">
        <name>Zn(2+)</name>
        <dbReference type="ChEBI" id="CHEBI:29105"/>
    </cofactor>
</comment>
<keyword evidence="4" id="KW-0862">Zinc</keyword>
<evidence type="ECO:0000256" key="5">
    <source>
        <dbReference type="ARBA" id="ARBA00023002"/>
    </source>
</evidence>
<keyword evidence="5" id="KW-0560">Oxidoreductase</keyword>
<evidence type="ECO:0000313" key="7">
    <source>
        <dbReference type="EMBL" id="NYT84168.1"/>
    </source>
</evidence>
<comment type="similarity">
    <text evidence="2">Belongs to the DODA-type extradiol aromatic ring-opening dioxygenase family.</text>
</comment>
<name>A0A853GME3_9BURK</name>
<keyword evidence="3" id="KW-0479">Metal-binding</keyword>
<dbReference type="InterPro" id="IPR004183">
    <property type="entry name" value="Xdiol_dOase_suB"/>
</dbReference>
<dbReference type="CDD" id="cd07363">
    <property type="entry name" value="45_DOPA_Dioxygenase"/>
    <property type="match status" value="1"/>
</dbReference>
<dbReference type="GO" id="GO:0008198">
    <property type="term" value="F:ferrous iron binding"/>
    <property type="evidence" value="ECO:0007669"/>
    <property type="project" value="InterPro"/>
</dbReference>
<dbReference type="PANTHER" id="PTHR30096">
    <property type="entry name" value="4,5-DOPA DIOXYGENASE EXTRADIOL-LIKE PROTEIN"/>
    <property type="match status" value="1"/>
</dbReference>
<dbReference type="Proteomes" id="UP000554144">
    <property type="component" value="Unassembled WGS sequence"/>
</dbReference>
<evidence type="ECO:0000313" key="8">
    <source>
        <dbReference type="Proteomes" id="UP000554144"/>
    </source>
</evidence>
<sequence length="268" mass="28617">MSALSLAPVLFISHGAPTFALEPGRLGARLGEVGRHLEDVRAIVVVSPHWQTRDVAVGTTAAPETIHDFSGFPQALYALRYPVAGAPEAAGQALTLLSEAGWPVRVEPARGLDHGAWVPLMHMLPKANIPVFQVSLPHALDTRGAVALGQTLAPLREQGIAIVASGSMTHNLYEFRGAASQPEPYVSEFTAWVDQAVVERDVSRLADYRSLAPHAQRAHPTEEHFLPLLVAMAATGDDEPLVQLDDAITYGVLSMTSYGWGLAQAVSA</sequence>
<accession>A0A853GME3</accession>
<dbReference type="Gene3D" id="3.40.830.10">
    <property type="entry name" value="LigB-like"/>
    <property type="match status" value="1"/>
</dbReference>
<protein>
    <submittedName>
        <fullName evidence="7">Dioxygenase</fullName>
    </submittedName>
</protein>
<evidence type="ECO:0000256" key="3">
    <source>
        <dbReference type="ARBA" id="ARBA00022723"/>
    </source>
</evidence>
<dbReference type="SUPFAM" id="SSF53213">
    <property type="entry name" value="LigB-like"/>
    <property type="match status" value="1"/>
</dbReference>
<dbReference type="PANTHER" id="PTHR30096:SF0">
    <property type="entry name" value="4,5-DOPA DIOXYGENASE EXTRADIOL-LIKE PROTEIN"/>
    <property type="match status" value="1"/>
</dbReference>
<evidence type="ECO:0000256" key="4">
    <source>
        <dbReference type="ARBA" id="ARBA00022833"/>
    </source>
</evidence>
<evidence type="ECO:0000256" key="2">
    <source>
        <dbReference type="ARBA" id="ARBA00007581"/>
    </source>
</evidence>
<evidence type="ECO:0000256" key="1">
    <source>
        <dbReference type="ARBA" id="ARBA00001947"/>
    </source>
</evidence>
<reference evidence="7 8" key="1">
    <citation type="submission" date="2020-07" db="EMBL/GenBank/DDBJ databases">
        <title>Taxonomic revisions and descriptions of new bacterial species based on genomic comparisons in the high-G+C-content subgroup of the family Alcaligenaceae.</title>
        <authorList>
            <person name="Szabo A."/>
            <person name="Felfoldi T."/>
        </authorList>
    </citation>
    <scope>NUCLEOTIDE SEQUENCE [LARGE SCALE GENOMIC DNA]</scope>
    <source>
        <strain evidence="7 8">DSM 25667</strain>
    </source>
</reference>
<proteinExistence type="inferred from homology"/>
<dbReference type="EMBL" id="JACCEV010000001">
    <property type="protein sequence ID" value="NYT84168.1"/>
    <property type="molecule type" value="Genomic_DNA"/>
</dbReference>
<feature type="domain" description="Extradiol ring-cleavage dioxygenase class III enzyme subunit B" evidence="6">
    <location>
        <begin position="39"/>
        <end position="239"/>
    </location>
</feature>
<dbReference type="InterPro" id="IPR014436">
    <property type="entry name" value="Extradiol_dOase_DODA"/>
</dbReference>
<dbReference type="RefSeq" id="WP_130038646.1">
    <property type="nucleotide sequence ID" value="NZ_JACCEV010000001.1"/>
</dbReference>
<organism evidence="7 8">
    <name type="scientific">Pollutimonas harenae</name>
    <dbReference type="NCBI Taxonomy" id="657015"/>
    <lineage>
        <taxon>Bacteria</taxon>
        <taxon>Pseudomonadati</taxon>
        <taxon>Pseudomonadota</taxon>
        <taxon>Betaproteobacteria</taxon>
        <taxon>Burkholderiales</taxon>
        <taxon>Alcaligenaceae</taxon>
        <taxon>Pollutimonas</taxon>
    </lineage>
</organism>
<evidence type="ECO:0000259" key="6">
    <source>
        <dbReference type="Pfam" id="PF02900"/>
    </source>
</evidence>
<dbReference type="AlphaFoldDB" id="A0A853GME3"/>
<comment type="caution">
    <text evidence="7">The sequence shown here is derived from an EMBL/GenBank/DDBJ whole genome shotgun (WGS) entry which is preliminary data.</text>
</comment>
<dbReference type="OrthoDB" id="9790889at2"/>
<dbReference type="PIRSF" id="PIRSF006157">
    <property type="entry name" value="Doxgns_DODA"/>
    <property type="match status" value="1"/>
</dbReference>
<gene>
    <name evidence="7" type="ORF">H0A62_01005</name>
</gene>
<keyword evidence="7" id="KW-0223">Dioxygenase</keyword>
<dbReference type="GO" id="GO:0016702">
    <property type="term" value="F:oxidoreductase activity, acting on single donors with incorporation of molecular oxygen, incorporation of two atoms of oxygen"/>
    <property type="evidence" value="ECO:0007669"/>
    <property type="project" value="UniProtKB-ARBA"/>
</dbReference>